<feature type="non-terminal residue" evidence="1">
    <location>
        <position position="158"/>
    </location>
</feature>
<proteinExistence type="predicted"/>
<reference evidence="1 2" key="1">
    <citation type="submission" date="2023-09" db="EMBL/GenBank/DDBJ databases">
        <authorList>
            <person name="Rey-Velasco X."/>
        </authorList>
    </citation>
    <scope>NUCLEOTIDE SEQUENCE [LARGE SCALE GENOMIC DNA]</scope>
    <source>
        <strain evidence="1 2">F363</strain>
    </source>
</reference>
<evidence type="ECO:0000313" key="1">
    <source>
        <dbReference type="EMBL" id="MDT0645003.1"/>
    </source>
</evidence>
<comment type="caution">
    <text evidence="1">The sequence shown here is derived from an EMBL/GenBank/DDBJ whole genome shotgun (WGS) entry which is preliminary data.</text>
</comment>
<dbReference type="EMBL" id="JAVRHQ010000070">
    <property type="protein sequence ID" value="MDT0645003.1"/>
    <property type="molecule type" value="Genomic_DNA"/>
</dbReference>
<dbReference type="Proteomes" id="UP001262889">
    <property type="component" value="Unassembled WGS sequence"/>
</dbReference>
<keyword evidence="1" id="KW-0808">Transferase</keyword>
<dbReference type="GO" id="GO:0003964">
    <property type="term" value="F:RNA-directed DNA polymerase activity"/>
    <property type="evidence" value="ECO:0007669"/>
    <property type="project" value="UniProtKB-KW"/>
</dbReference>
<keyword evidence="1" id="KW-0548">Nucleotidyltransferase</keyword>
<keyword evidence="1" id="KW-0695">RNA-directed DNA polymerase</keyword>
<keyword evidence="2" id="KW-1185">Reference proteome</keyword>
<evidence type="ECO:0000313" key="2">
    <source>
        <dbReference type="Proteomes" id="UP001262889"/>
    </source>
</evidence>
<protein>
    <submittedName>
        <fullName evidence="1">Reverse transcriptase</fullName>
    </submittedName>
</protein>
<organism evidence="1 2">
    <name type="scientific">Autumnicola tepida</name>
    <dbReference type="NCBI Taxonomy" id="3075595"/>
    <lineage>
        <taxon>Bacteria</taxon>
        <taxon>Pseudomonadati</taxon>
        <taxon>Bacteroidota</taxon>
        <taxon>Flavobacteriia</taxon>
        <taxon>Flavobacteriales</taxon>
        <taxon>Flavobacteriaceae</taxon>
        <taxon>Autumnicola</taxon>
    </lineage>
</organism>
<name>A0ABU3CF70_9FLAO</name>
<sequence length="158" mass="19002">MKKILELSDIEARKYLLKEESYFNFDLPKYFTFQELINKVSEKIENKNLSDFYSKRQNNSGEIKTNYPSDFEEVNYIYLNNKDGKFSWRPYQLIHPALYVSLVHKITEKNNWDFIKKRFEEFSKDSKINCSSIPLKSEDELSDKATNVGNWWRSIEQK</sequence>
<accession>A0ABU3CF70</accession>
<gene>
    <name evidence="1" type="ORF">RM553_19375</name>
</gene>